<dbReference type="Pfam" id="PF21089">
    <property type="entry name" value="PKS_DH_N"/>
    <property type="match status" value="1"/>
</dbReference>
<dbReference type="InterPro" id="IPR014031">
    <property type="entry name" value="Ketoacyl_synth_C"/>
</dbReference>
<sequence>MDLASAHAQRPIRMSGRERTGFLLGLVRGQVAEILGYADVADVAIDATFLDLGLDSLTSVDLRDRLAAACELELPATMVFDHPTPTQLVEFLETRLAGHSETAAEPAPNFPVNPASDEPIAIVGMACRFPGGINTPEDLWHLVSTGTEAHTPFPTDRGWNLDTLYHPDPDHPGTSYVREGGFLNTALHFDATFFNITPREALAMDPQQRLLLETTWEALERTGIDPTTLHSTPTGVYTGAASFDFPLIAKAVPDGDMYYTTGTQGSVAAGRVAYALGLEGPAMTVDTACSSSLVALHLAAQALRQGECSMALAGGATVLSGPSVFLGFCRQRALSRDGRCRAFAASADGFGPAEGVGVVVLERLSDAQRHGHRILAVLRGSAVNQDGASNGLTAPNGPAQQRVIRQALANAQLDPADIDLIEAHGTGTPLGDPIEAQALLATYGQDRQHPALLGSLKSNIGHTQAAAGIAALIKTTLALQHATIPPTLHIDQPTPHVDWTTGGLQLATETQPWPRTGHPRRAAISSFGMSGTNAHVIIEQAPPEQDQPAVPEEPASRATGEVVLWPISARSEKALRAQAARLADHLTTAPATPDAALASALAHHRTTFTHRAVTLARTRTEAVAGLQALAAGERPPGEGVPEVVTDTAVDSDGVVLVFPGQGSQWVGMGRELLETSPVFADWVTECERAFAPYLDYDLTAVLRGDADAPPLERIDVVQPALFVMMTGIAALWQHAGLTPAAVIGHSQGEIAAACAIGALTLPDAARIIALRSRLLTSLTGEGAMAATMLDRDRLEERFADCHGELSTAAINSPTSTVVSGDASAVAELLERLQAEGVWARRIPVDYASHSAHVDAVRGRLQELISDVQPRSTEAVFCSSVTGDVIDTKELDADYWFHNLRQPVEFFAAVETLLERGHRIFIEASPHPVLTTALEQTLDHAPQSGAALPTFHRDHSGPDAFATAVARAHVAGAELDWAAVLGARPVHVDLPTYAFQRERFWPDTPPTTSSAPEALGLESTEHPLLGAAVTSAESGEILLTGRLSLTTHPWLADHAVSGAVLLPGTGFVEMALRAGEEADCNELAELVLETPLVLPERGGVHLQVRVAPADETGHHAVSIHSRPEDAPTWSRHAIGLLTTTTTTPATTFSPWPPPDAQPVPTENFYANATTNGYDYGPAFQGLREAWRRDDELFAEVHLPTTDGYRLHPALLDAALHPMLLDTGLDSTGDGPSLPFAWRGVSLHATGATALRVRLVRQGPGEVSVELADHTGQPVASAQSLVTRPVPNERLRNLRGTPGQTFRVDWRALPLREAPEAEDWVGLGTGDFSARCGRTVRNHPDLASLRADLDRGRPAPGVVVVPCSGPAAVTDAADSAMAVTADLLAVLREWLDEDRLGASRMVVLTNGAITAAADEDVTDLACAPVWGLVRSAQTEHPGRFLLVDTDDAPASRQLLPDALAAAVEADEYQLAVRQGVALMPRLTHQGVDGSDDSPALNPQGTVLITGGTGTLGGLVARHLIRAHGIRHLVLTSRRGPQAPGAAELEADLSGLGAGVRIVACDAADRDALARLLDTIPAEHPLTGVVHAAGVLDDGVVGSLTPRQLEHVMVPKVQAAWNLHELTGDLAMFMSFSSAAATLGTGGQANYAAANAFLDALAVHRRAQGLAAVSVAWGLWERATEMTQHLDQDSTAALLRRYGLRSLETEQGLALFDGAMATREAVLVAARMSTSALRSAGAEPIPAVLRGLVRAPLRRAAASSSAVDASGFVERLRACSAEDRDLRLRTLVQTEIAEVLGGVSAGEVGLDRSFSELGFSSLTAVELRNRLSQATEVRLPTTLVFDYPTPRALAGYLRELLVPDSTAVAPGDAPAPQDDSDIAAMSVDELVRLALDDHPL</sequence>
<dbReference type="GO" id="GO:0006633">
    <property type="term" value="P:fatty acid biosynthetic process"/>
    <property type="evidence" value="ECO:0007669"/>
    <property type="project" value="InterPro"/>
</dbReference>
<keyword evidence="4" id="KW-0677">Repeat</keyword>
<dbReference type="Gene3D" id="3.30.70.3290">
    <property type="match status" value="1"/>
</dbReference>
<dbReference type="STRING" id="418495.SAMN05216215_100475"/>
<evidence type="ECO:0000259" key="15">
    <source>
        <dbReference type="PROSITE" id="PS52019"/>
    </source>
</evidence>
<dbReference type="InterPro" id="IPR014043">
    <property type="entry name" value="Acyl_transferase_dom"/>
</dbReference>
<dbReference type="GO" id="GO:0047879">
    <property type="term" value="F:erythronolide synthase activity"/>
    <property type="evidence" value="ECO:0007669"/>
    <property type="project" value="UniProtKB-EC"/>
</dbReference>
<feature type="domain" description="Carrier" evidence="13">
    <location>
        <begin position="21"/>
        <end position="96"/>
    </location>
</feature>
<dbReference type="PROSITE" id="PS50075">
    <property type="entry name" value="CARRIER"/>
    <property type="match status" value="2"/>
</dbReference>
<dbReference type="InterPro" id="IPR009081">
    <property type="entry name" value="PP-bd_ACP"/>
</dbReference>
<dbReference type="PANTHER" id="PTHR43775:SF51">
    <property type="entry name" value="INACTIVE PHENOLPHTHIOCEROL SYNTHESIS POLYKETIDE SYNTHASE TYPE I PKS1-RELATED"/>
    <property type="match status" value="1"/>
</dbReference>
<evidence type="ECO:0000256" key="4">
    <source>
        <dbReference type="ARBA" id="ARBA00022737"/>
    </source>
</evidence>
<dbReference type="InterPro" id="IPR014030">
    <property type="entry name" value="Ketoacyl_synth_N"/>
</dbReference>
<dbReference type="SMART" id="SM00827">
    <property type="entry name" value="PKS_AT"/>
    <property type="match status" value="1"/>
</dbReference>
<keyword evidence="6" id="KW-0012">Acyltransferase</keyword>
<comment type="catalytic activity">
    <reaction evidence="7">
        <text>6 (S)-methylmalonyl-CoA + propanoyl-CoA + 6 NADPH + 12 H(+) = 6-deoxyerythronolide B + 6 CO2 + 6 NADP(+) + 7 CoA + H2O</text>
        <dbReference type="Rhea" id="RHEA:23068"/>
        <dbReference type="ChEBI" id="CHEBI:15377"/>
        <dbReference type="ChEBI" id="CHEBI:15378"/>
        <dbReference type="ChEBI" id="CHEBI:16089"/>
        <dbReference type="ChEBI" id="CHEBI:16526"/>
        <dbReference type="ChEBI" id="CHEBI:57287"/>
        <dbReference type="ChEBI" id="CHEBI:57327"/>
        <dbReference type="ChEBI" id="CHEBI:57392"/>
        <dbReference type="ChEBI" id="CHEBI:57783"/>
        <dbReference type="ChEBI" id="CHEBI:58349"/>
        <dbReference type="EC" id="2.3.1.94"/>
    </reaction>
</comment>
<dbReference type="SMART" id="SM00822">
    <property type="entry name" value="PKS_KR"/>
    <property type="match status" value="1"/>
</dbReference>
<evidence type="ECO:0000256" key="7">
    <source>
        <dbReference type="ARBA" id="ARBA00052442"/>
    </source>
</evidence>
<keyword evidence="17" id="KW-1185">Reference proteome</keyword>
<evidence type="ECO:0000259" key="13">
    <source>
        <dbReference type="PROSITE" id="PS50075"/>
    </source>
</evidence>
<dbReference type="SMART" id="SM00826">
    <property type="entry name" value="PKS_DH"/>
    <property type="match status" value="1"/>
</dbReference>
<dbReference type="PROSITE" id="PS52004">
    <property type="entry name" value="KS3_2"/>
    <property type="match status" value="1"/>
</dbReference>
<dbReference type="PROSITE" id="PS00606">
    <property type="entry name" value="KS3_1"/>
    <property type="match status" value="1"/>
</dbReference>
<feature type="active site" description="Proton donor; for dehydratase activity" evidence="12">
    <location>
        <position position="1211"/>
    </location>
</feature>
<dbReference type="PANTHER" id="PTHR43775">
    <property type="entry name" value="FATTY ACID SYNTHASE"/>
    <property type="match status" value="1"/>
</dbReference>
<keyword evidence="2" id="KW-0597">Phosphoprotein</keyword>
<dbReference type="Gene3D" id="3.40.50.720">
    <property type="entry name" value="NAD(P)-binding Rossmann-like Domain"/>
    <property type="match status" value="1"/>
</dbReference>
<dbReference type="Pfam" id="PF00109">
    <property type="entry name" value="ketoacyl-synt"/>
    <property type="match status" value="1"/>
</dbReference>
<evidence type="ECO:0000256" key="1">
    <source>
        <dbReference type="ARBA" id="ARBA00022450"/>
    </source>
</evidence>
<organism evidence="16 17">
    <name type="scientific">Saccharopolyspora shandongensis</name>
    <dbReference type="NCBI Taxonomy" id="418495"/>
    <lineage>
        <taxon>Bacteria</taxon>
        <taxon>Bacillati</taxon>
        <taxon>Actinomycetota</taxon>
        <taxon>Actinomycetes</taxon>
        <taxon>Pseudonocardiales</taxon>
        <taxon>Pseudonocardiaceae</taxon>
        <taxon>Saccharopolyspora</taxon>
    </lineage>
</organism>
<dbReference type="InterPro" id="IPR016036">
    <property type="entry name" value="Malonyl_transacylase_ACP-bd"/>
</dbReference>
<comment type="function">
    <text evidence="8">Involved in the biosynthesis of antibiotic erythromycin via the biosynthesis of its aglycone precursor, 6-deoxyerythronolide B (6-dEB).</text>
</comment>
<dbReference type="EC" id="2.3.1.94" evidence="11"/>
<dbReference type="SUPFAM" id="SSF55048">
    <property type="entry name" value="Probable ACP-binding domain of malonyl-CoA ACP transacylase"/>
    <property type="match status" value="1"/>
</dbReference>
<dbReference type="InterPro" id="IPR057326">
    <property type="entry name" value="KR_dom"/>
</dbReference>
<dbReference type="FunFam" id="1.10.1200.10:FF:000007">
    <property type="entry name" value="Probable polyketide synthase pks17"/>
    <property type="match status" value="1"/>
</dbReference>
<dbReference type="FunFam" id="3.40.366.10:FF:000002">
    <property type="entry name" value="Probable polyketide synthase 2"/>
    <property type="match status" value="1"/>
</dbReference>
<feature type="region of interest" description="C-terminal hotdog fold" evidence="12">
    <location>
        <begin position="1155"/>
        <end position="1290"/>
    </location>
</feature>
<keyword evidence="1" id="KW-0596">Phosphopantetheine</keyword>
<evidence type="ECO:0000256" key="11">
    <source>
        <dbReference type="ARBA" id="ARBA00066981"/>
    </source>
</evidence>
<dbReference type="InterPro" id="IPR032821">
    <property type="entry name" value="PKS_assoc"/>
</dbReference>
<name>A0A1H2USJ5_9PSEU</name>
<evidence type="ECO:0000256" key="9">
    <source>
        <dbReference type="ARBA" id="ARBA00060622"/>
    </source>
</evidence>
<evidence type="ECO:0000256" key="2">
    <source>
        <dbReference type="ARBA" id="ARBA00022553"/>
    </source>
</evidence>
<dbReference type="InterPro" id="IPR042104">
    <property type="entry name" value="PKS_dehydratase_sf"/>
</dbReference>
<dbReference type="InterPro" id="IPR036291">
    <property type="entry name" value="NAD(P)-bd_dom_sf"/>
</dbReference>
<feature type="domain" description="PKS/mFAS DH" evidence="15">
    <location>
        <begin position="1021"/>
        <end position="1290"/>
    </location>
</feature>
<dbReference type="Gene3D" id="3.10.129.110">
    <property type="entry name" value="Polyketide synthase dehydratase"/>
    <property type="match status" value="1"/>
</dbReference>
<dbReference type="Pfam" id="PF00550">
    <property type="entry name" value="PP-binding"/>
    <property type="match status" value="2"/>
</dbReference>
<dbReference type="InterPro" id="IPR020807">
    <property type="entry name" value="PKS_DH"/>
</dbReference>
<evidence type="ECO:0000256" key="10">
    <source>
        <dbReference type="ARBA" id="ARBA00063272"/>
    </source>
</evidence>
<keyword evidence="3 16" id="KW-0808">Transferase</keyword>
<dbReference type="InterPro" id="IPR016035">
    <property type="entry name" value="Acyl_Trfase/lysoPLipase"/>
</dbReference>
<evidence type="ECO:0000313" key="17">
    <source>
        <dbReference type="Proteomes" id="UP000199529"/>
    </source>
</evidence>
<dbReference type="InterPro" id="IPR013968">
    <property type="entry name" value="PKS_KR"/>
</dbReference>
<dbReference type="Pfam" id="PF02801">
    <property type="entry name" value="Ketoacyl-synt_C"/>
    <property type="match status" value="1"/>
</dbReference>
<dbReference type="Pfam" id="PF14765">
    <property type="entry name" value="PS-DH"/>
    <property type="match status" value="1"/>
</dbReference>
<dbReference type="SUPFAM" id="SSF52151">
    <property type="entry name" value="FabD/lysophospholipase-like"/>
    <property type="match status" value="1"/>
</dbReference>
<dbReference type="Pfam" id="PF08659">
    <property type="entry name" value="KR"/>
    <property type="match status" value="1"/>
</dbReference>
<accession>A0A1H2USJ5</accession>
<protein>
    <recommendedName>
        <fullName evidence="11">6-deoxyerythronolide-B synthase</fullName>
        <ecNumber evidence="11">2.3.1.94</ecNumber>
    </recommendedName>
</protein>
<dbReference type="Pfam" id="PF22953">
    <property type="entry name" value="SpnB_Rossmann"/>
    <property type="match status" value="1"/>
</dbReference>
<dbReference type="GO" id="GO:0004312">
    <property type="term" value="F:fatty acid synthase activity"/>
    <property type="evidence" value="ECO:0007669"/>
    <property type="project" value="TreeGrafter"/>
</dbReference>
<dbReference type="Gene3D" id="3.40.366.10">
    <property type="entry name" value="Malonyl-Coenzyme A Acyl Carrier Protein, domain 2"/>
    <property type="match status" value="1"/>
</dbReference>
<dbReference type="InterPro" id="IPR020841">
    <property type="entry name" value="PKS_Beta-ketoAc_synthase_dom"/>
</dbReference>
<gene>
    <name evidence="16" type="ORF">SAMN05216215_100475</name>
</gene>
<feature type="domain" description="Ketosynthase family 3 (KS3)" evidence="14">
    <location>
        <begin position="117"/>
        <end position="540"/>
    </location>
</feature>
<evidence type="ECO:0000256" key="6">
    <source>
        <dbReference type="ARBA" id="ARBA00023315"/>
    </source>
</evidence>
<dbReference type="Gene3D" id="3.40.47.10">
    <property type="match status" value="1"/>
</dbReference>
<keyword evidence="5" id="KW-0511">Multifunctional enzyme</keyword>
<dbReference type="InterPro" id="IPR036736">
    <property type="entry name" value="ACP-like_sf"/>
</dbReference>
<dbReference type="CDD" id="cd08956">
    <property type="entry name" value="KR_3_FAS_SDR_x"/>
    <property type="match status" value="1"/>
</dbReference>
<dbReference type="InterPro" id="IPR006162">
    <property type="entry name" value="Ppantetheine_attach_site"/>
</dbReference>
<dbReference type="InterPro" id="IPR049900">
    <property type="entry name" value="PKS_mFAS_DH"/>
</dbReference>
<dbReference type="InterPro" id="IPR055123">
    <property type="entry name" value="SpnB-like_Rossmann"/>
</dbReference>
<dbReference type="InterPro" id="IPR018201">
    <property type="entry name" value="Ketoacyl_synth_AS"/>
</dbReference>
<feature type="region of interest" description="N-terminal hotdog fold" evidence="12">
    <location>
        <begin position="1021"/>
        <end position="1143"/>
    </location>
</feature>
<evidence type="ECO:0000256" key="8">
    <source>
        <dbReference type="ARBA" id="ARBA00060158"/>
    </source>
</evidence>
<dbReference type="SUPFAM" id="SSF53901">
    <property type="entry name" value="Thiolase-like"/>
    <property type="match status" value="1"/>
</dbReference>
<comment type="pathway">
    <text evidence="9">Antibiotic biosynthesis; erythromycin biosynthesis.</text>
</comment>
<dbReference type="SMART" id="SM00823">
    <property type="entry name" value="PKS_PP"/>
    <property type="match status" value="2"/>
</dbReference>
<dbReference type="FunFam" id="3.40.47.10:FF:000019">
    <property type="entry name" value="Polyketide synthase type I"/>
    <property type="match status" value="1"/>
</dbReference>
<dbReference type="EMBL" id="FNOK01000004">
    <property type="protein sequence ID" value="SDW59096.1"/>
    <property type="molecule type" value="Genomic_DNA"/>
</dbReference>
<evidence type="ECO:0000256" key="3">
    <source>
        <dbReference type="ARBA" id="ARBA00022679"/>
    </source>
</evidence>
<proteinExistence type="predicted"/>
<dbReference type="Gene3D" id="1.10.1200.10">
    <property type="entry name" value="ACP-like"/>
    <property type="match status" value="2"/>
</dbReference>
<dbReference type="InterPro" id="IPR050091">
    <property type="entry name" value="PKS_NRPS_Biosynth_Enz"/>
</dbReference>
<dbReference type="InterPro" id="IPR020806">
    <property type="entry name" value="PKS_PP-bd"/>
</dbReference>
<dbReference type="SMART" id="SM01294">
    <property type="entry name" value="PKS_PP_betabranch"/>
    <property type="match status" value="2"/>
</dbReference>
<evidence type="ECO:0000259" key="14">
    <source>
        <dbReference type="PROSITE" id="PS52004"/>
    </source>
</evidence>
<feature type="domain" description="Carrier" evidence="13">
    <location>
        <begin position="1779"/>
        <end position="1854"/>
    </location>
</feature>
<evidence type="ECO:0000256" key="5">
    <source>
        <dbReference type="ARBA" id="ARBA00023268"/>
    </source>
</evidence>
<dbReference type="SMART" id="SM00825">
    <property type="entry name" value="PKS_KS"/>
    <property type="match status" value="1"/>
</dbReference>
<dbReference type="Pfam" id="PF16197">
    <property type="entry name" value="KAsynt_C_assoc"/>
    <property type="match status" value="1"/>
</dbReference>
<feature type="active site" description="Proton acceptor; for dehydratase activity" evidence="12">
    <location>
        <position position="1053"/>
    </location>
</feature>
<dbReference type="GO" id="GO:0004315">
    <property type="term" value="F:3-oxoacyl-[acyl-carrier-protein] synthase activity"/>
    <property type="evidence" value="ECO:0007669"/>
    <property type="project" value="InterPro"/>
</dbReference>
<dbReference type="PROSITE" id="PS00012">
    <property type="entry name" value="PHOSPHOPANTETHEINE"/>
    <property type="match status" value="2"/>
</dbReference>
<evidence type="ECO:0000256" key="12">
    <source>
        <dbReference type="PROSITE-ProRule" id="PRU01363"/>
    </source>
</evidence>
<dbReference type="SUPFAM" id="SSF47336">
    <property type="entry name" value="ACP-like"/>
    <property type="match status" value="2"/>
</dbReference>
<dbReference type="Pfam" id="PF00698">
    <property type="entry name" value="Acyl_transf_1"/>
    <property type="match status" value="1"/>
</dbReference>
<comment type="subunit">
    <text evidence="10">Homodimer. Erythronolide synthase is composed of EryAI, EryAII and EryAIII multimodular (2 modules) polypeptides each coding for a functional synthase subunit which participates in 2 of the six FAS-like elongation steps required for formation of the polyketide. Module 1, 2, 3, 4, 5, and 6 participating in biosynthesis steps 1, 2, 3, 4, 5, and 6, respectively.</text>
</comment>
<dbReference type="InterPro" id="IPR016039">
    <property type="entry name" value="Thiolase-like"/>
</dbReference>
<dbReference type="Proteomes" id="UP000199529">
    <property type="component" value="Unassembled WGS sequence"/>
</dbReference>
<dbReference type="InterPro" id="IPR049552">
    <property type="entry name" value="PKS_DH_N"/>
</dbReference>
<reference evidence="17" key="1">
    <citation type="submission" date="2016-10" db="EMBL/GenBank/DDBJ databases">
        <authorList>
            <person name="Varghese N."/>
            <person name="Submissions S."/>
        </authorList>
    </citation>
    <scope>NUCLEOTIDE SEQUENCE [LARGE SCALE GENOMIC DNA]</scope>
    <source>
        <strain evidence="17">CGMCC 4.3530</strain>
    </source>
</reference>
<dbReference type="InterPro" id="IPR001227">
    <property type="entry name" value="Ac_transferase_dom_sf"/>
</dbReference>
<dbReference type="InterPro" id="IPR049551">
    <property type="entry name" value="PKS_DH_C"/>
</dbReference>
<dbReference type="OrthoDB" id="9778690at2"/>
<dbReference type="CDD" id="cd00833">
    <property type="entry name" value="PKS"/>
    <property type="match status" value="1"/>
</dbReference>
<evidence type="ECO:0000313" key="16">
    <source>
        <dbReference type="EMBL" id="SDW59096.1"/>
    </source>
</evidence>
<dbReference type="GO" id="GO:0031177">
    <property type="term" value="F:phosphopantetheine binding"/>
    <property type="evidence" value="ECO:0007669"/>
    <property type="project" value="InterPro"/>
</dbReference>
<dbReference type="SUPFAM" id="SSF51735">
    <property type="entry name" value="NAD(P)-binding Rossmann-fold domains"/>
    <property type="match status" value="2"/>
</dbReference>
<dbReference type="PROSITE" id="PS52019">
    <property type="entry name" value="PKS_MFAS_DH"/>
    <property type="match status" value="1"/>
</dbReference>